<accession>A0A1P8WP00</accession>
<keyword evidence="4" id="KW-1185">Reference proteome</keyword>
<keyword evidence="1" id="KW-0472">Membrane</keyword>
<name>A0A1P8WP00_9PLAN</name>
<dbReference type="AlphaFoldDB" id="A0A1P8WP00"/>
<dbReference type="Pfam" id="PF13519">
    <property type="entry name" value="VWA_2"/>
    <property type="match status" value="1"/>
</dbReference>
<dbReference type="Pfam" id="PF07584">
    <property type="entry name" value="BatA"/>
    <property type="match status" value="1"/>
</dbReference>
<dbReference type="PANTHER" id="PTHR37464">
    <property type="entry name" value="BLL2463 PROTEIN"/>
    <property type="match status" value="1"/>
</dbReference>
<protein>
    <recommendedName>
        <fullName evidence="2">VWFA domain-containing protein</fullName>
    </recommendedName>
</protein>
<feature type="domain" description="VWFA" evidence="2">
    <location>
        <begin position="94"/>
        <end position="290"/>
    </location>
</feature>
<evidence type="ECO:0000259" key="2">
    <source>
        <dbReference type="PROSITE" id="PS50234"/>
    </source>
</evidence>
<dbReference type="Gene3D" id="3.40.50.410">
    <property type="entry name" value="von Willebrand factor, type A domain"/>
    <property type="match status" value="1"/>
</dbReference>
<evidence type="ECO:0000313" key="4">
    <source>
        <dbReference type="Proteomes" id="UP000187735"/>
    </source>
</evidence>
<feature type="transmembrane region" description="Helical" evidence="1">
    <location>
        <begin position="6"/>
        <end position="25"/>
    </location>
</feature>
<dbReference type="SMART" id="SM00327">
    <property type="entry name" value="VWA"/>
    <property type="match status" value="1"/>
</dbReference>
<dbReference type="OrthoDB" id="228877at2"/>
<evidence type="ECO:0000313" key="3">
    <source>
        <dbReference type="EMBL" id="APZ95779.1"/>
    </source>
</evidence>
<dbReference type="Proteomes" id="UP000187735">
    <property type="component" value="Chromosome"/>
</dbReference>
<dbReference type="InterPro" id="IPR011933">
    <property type="entry name" value="Double_TM_dom"/>
</dbReference>
<keyword evidence="1" id="KW-1133">Transmembrane helix</keyword>
<feature type="transmembrane region" description="Helical" evidence="1">
    <location>
        <begin position="60"/>
        <end position="79"/>
    </location>
</feature>
<dbReference type="InterPro" id="IPR036465">
    <property type="entry name" value="vWFA_dom_sf"/>
</dbReference>
<dbReference type="RefSeq" id="WP_077026890.1">
    <property type="nucleotide sequence ID" value="NZ_CP017641.1"/>
</dbReference>
<keyword evidence="1" id="KW-0812">Transmembrane</keyword>
<dbReference type="PANTHER" id="PTHR37464:SF1">
    <property type="entry name" value="BLL2463 PROTEIN"/>
    <property type="match status" value="1"/>
</dbReference>
<gene>
    <name evidence="3" type="ORF">Fuma_05441</name>
</gene>
<dbReference type="STRING" id="1891926.Fuma_05441"/>
<dbReference type="SUPFAM" id="SSF53300">
    <property type="entry name" value="vWA-like"/>
    <property type="match status" value="1"/>
</dbReference>
<dbReference type="CDD" id="cd00198">
    <property type="entry name" value="vWFA"/>
    <property type="match status" value="1"/>
</dbReference>
<sequence length="718" mass="78186">MDFLTPIFAAVGVAAATIPVVLHMLRRAPTQDMPFSIVRFLKPSQPKLTKRSNIEHWPLMLLRILALVLIGLAFARPFLREVIPLDAAEGEVQSVTILIDKSASMRREGIYDQVQETLRESIDELNDEDLLSVMTFSESPATLVSRDKWATATQDERAAMVQNVIDSYEPDWLSTNTGSAMRAAADELAAESKELLNVTSRRLVLITDFQRGSNLDELKSGEWPATVEVQLKTVEPTKKGNAGVTFVKDRRADRTRVRIASAGDSVQQEFQLQPFDASGAAVGESMKVTVAPGQRRTIILPALDPAASKSVAGVELKGDDHPFDNVIDLPELESPVVKVAHIGPATLNDPESMRYYLQRVLDGNVERDVKLIDLMKEDGVVLPVPADVKLVVATAVVPDGLLDSLSAFLDRSGTLLMAPPSIDAVLSVKTFLPSNFEVKEADVDEYAMLSQIDFDHPLFSTFSDARFADFSSIRFWQHRNLVFNEEERQKGEWTVVAKFDSGVPAIAELPHGDNGRVILLATGWHPADSQWALSTRFAPLLTRILSLASPAQKDQVIQTVGDVIRPGQLVSSDDWSISFPNGTETTAAAVSAAAAEGSTSSESTVVLNEPGRYTITGKADDGEYNVSLIAGLGAAESRTEMLPIGQLQVLGIGVEPASGEQLAMNAGDSDDAPPGQLSANELEKQQKWWRWLLLSGLGCLLLESLWASAIERRSTIEA</sequence>
<dbReference type="KEGG" id="fmr:Fuma_05441"/>
<dbReference type="PROSITE" id="PS50234">
    <property type="entry name" value="VWFA"/>
    <property type="match status" value="1"/>
</dbReference>
<reference evidence="3 4" key="1">
    <citation type="journal article" date="2016" name="Front. Microbiol.">
        <title>Fuerstia marisgermanicae gen. nov., sp. nov., an Unusual Member of the Phylum Planctomycetes from the German Wadden Sea.</title>
        <authorList>
            <person name="Kohn T."/>
            <person name="Heuer A."/>
            <person name="Jogler M."/>
            <person name="Vollmers J."/>
            <person name="Boedeker C."/>
            <person name="Bunk B."/>
            <person name="Rast P."/>
            <person name="Borchert D."/>
            <person name="Glockner I."/>
            <person name="Freese H.M."/>
            <person name="Klenk H.P."/>
            <person name="Overmann J."/>
            <person name="Kaster A.K."/>
            <person name="Rohde M."/>
            <person name="Wiegand S."/>
            <person name="Jogler C."/>
        </authorList>
    </citation>
    <scope>NUCLEOTIDE SEQUENCE [LARGE SCALE GENOMIC DNA]</scope>
    <source>
        <strain evidence="3 4">NH11</strain>
    </source>
</reference>
<proteinExistence type="predicted"/>
<dbReference type="InterPro" id="IPR002035">
    <property type="entry name" value="VWF_A"/>
</dbReference>
<dbReference type="EMBL" id="CP017641">
    <property type="protein sequence ID" value="APZ95779.1"/>
    <property type="molecule type" value="Genomic_DNA"/>
</dbReference>
<dbReference type="NCBIfam" id="TIGR02226">
    <property type="entry name" value="two_anch"/>
    <property type="match status" value="1"/>
</dbReference>
<organism evidence="3 4">
    <name type="scientific">Fuerstiella marisgermanici</name>
    <dbReference type="NCBI Taxonomy" id="1891926"/>
    <lineage>
        <taxon>Bacteria</taxon>
        <taxon>Pseudomonadati</taxon>
        <taxon>Planctomycetota</taxon>
        <taxon>Planctomycetia</taxon>
        <taxon>Planctomycetales</taxon>
        <taxon>Planctomycetaceae</taxon>
        <taxon>Fuerstiella</taxon>
    </lineage>
</organism>
<evidence type="ECO:0000256" key="1">
    <source>
        <dbReference type="SAM" id="Phobius"/>
    </source>
</evidence>
<dbReference type="InterPro" id="IPR024163">
    <property type="entry name" value="Aerotolerance_reg_N"/>
</dbReference>